<name>A0A3A4QWA6_9BACT</name>
<protein>
    <submittedName>
        <fullName evidence="1">Uncharacterized protein</fullName>
    </submittedName>
</protein>
<sequence>MKNSCVSLLRCGGFLIALNRNFTMIKIALPLILGALFEKNGCSFSIIRRNKYSSNAIYRNKNYGRVNVLQNNADNLLYKYEISLFTYVVIKNLQSI</sequence>
<evidence type="ECO:0000313" key="2">
    <source>
        <dbReference type="Proteomes" id="UP000266426"/>
    </source>
</evidence>
<dbReference type="Proteomes" id="UP000266426">
    <property type="component" value="Unassembled WGS sequence"/>
</dbReference>
<evidence type="ECO:0000313" key="1">
    <source>
        <dbReference type="EMBL" id="RJP58215.1"/>
    </source>
</evidence>
<dbReference type="AlphaFoldDB" id="A0A3A4QWA6"/>
<dbReference type="EMBL" id="QZJZ01000070">
    <property type="protein sequence ID" value="RJP58215.1"/>
    <property type="molecule type" value="Genomic_DNA"/>
</dbReference>
<gene>
    <name evidence="1" type="ORF">C4541_08495</name>
</gene>
<organism evidence="1 2">
    <name type="scientific">Candidatus Auribacter fodinae</name>
    <dbReference type="NCBI Taxonomy" id="2093366"/>
    <lineage>
        <taxon>Bacteria</taxon>
        <taxon>Pseudomonadati</taxon>
        <taxon>Candidatus Auribacterota</taxon>
        <taxon>Candidatus Auribacteria</taxon>
        <taxon>Candidatus Auribacterales</taxon>
        <taxon>Candidatus Auribacteraceae</taxon>
        <taxon>Candidatus Auribacter</taxon>
    </lineage>
</organism>
<proteinExistence type="predicted"/>
<reference evidence="1 2" key="1">
    <citation type="journal article" date="2017" name="ISME J.">
        <title>Energy and carbon metabolisms in a deep terrestrial subsurface fluid microbial community.</title>
        <authorList>
            <person name="Momper L."/>
            <person name="Jungbluth S.P."/>
            <person name="Lee M.D."/>
            <person name="Amend J.P."/>
        </authorList>
    </citation>
    <scope>NUCLEOTIDE SEQUENCE [LARGE SCALE GENOMIC DNA]</scope>
    <source>
        <strain evidence="1">SURF_26</strain>
    </source>
</reference>
<accession>A0A3A4QWA6</accession>
<comment type="caution">
    <text evidence="1">The sequence shown here is derived from an EMBL/GenBank/DDBJ whole genome shotgun (WGS) entry which is preliminary data.</text>
</comment>